<proteinExistence type="predicted"/>
<dbReference type="AlphaFoldDB" id="A0A518HQZ3"/>
<evidence type="ECO:0000313" key="2">
    <source>
        <dbReference type="Proteomes" id="UP000319004"/>
    </source>
</evidence>
<dbReference type="KEGG" id="snep:Enr13x_31140"/>
<organism evidence="1 2">
    <name type="scientific">Stieleria neptunia</name>
    <dbReference type="NCBI Taxonomy" id="2527979"/>
    <lineage>
        <taxon>Bacteria</taxon>
        <taxon>Pseudomonadati</taxon>
        <taxon>Planctomycetota</taxon>
        <taxon>Planctomycetia</taxon>
        <taxon>Pirellulales</taxon>
        <taxon>Pirellulaceae</taxon>
        <taxon>Stieleria</taxon>
    </lineage>
</organism>
<reference evidence="1 2" key="1">
    <citation type="submission" date="2019-03" db="EMBL/GenBank/DDBJ databases">
        <title>Deep-cultivation of Planctomycetes and their phenomic and genomic characterization uncovers novel biology.</title>
        <authorList>
            <person name="Wiegand S."/>
            <person name="Jogler M."/>
            <person name="Boedeker C."/>
            <person name="Pinto D."/>
            <person name="Vollmers J."/>
            <person name="Rivas-Marin E."/>
            <person name="Kohn T."/>
            <person name="Peeters S.H."/>
            <person name="Heuer A."/>
            <person name="Rast P."/>
            <person name="Oberbeckmann S."/>
            <person name="Bunk B."/>
            <person name="Jeske O."/>
            <person name="Meyerdierks A."/>
            <person name="Storesund J.E."/>
            <person name="Kallscheuer N."/>
            <person name="Luecker S."/>
            <person name="Lage O.M."/>
            <person name="Pohl T."/>
            <person name="Merkel B.J."/>
            <person name="Hornburger P."/>
            <person name="Mueller R.-W."/>
            <person name="Bruemmer F."/>
            <person name="Labrenz M."/>
            <person name="Spormann A.M."/>
            <person name="Op den Camp H."/>
            <person name="Overmann J."/>
            <person name="Amann R."/>
            <person name="Jetten M.S.M."/>
            <person name="Mascher T."/>
            <person name="Medema M.H."/>
            <person name="Devos D.P."/>
            <person name="Kaster A.-K."/>
            <person name="Ovreas L."/>
            <person name="Rohde M."/>
            <person name="Galperin M.Y."/>
            <person name="Jogler C."/>
        </authorList>
    </citation>
    <scope>NUCLEOTIDE SEQUENCE [LARGE SCALE GENOMIC DNA]</scope>
    <source>
        <strain evidence="1 2">Enr13</strain>
    </source>
</reference>
<name>A0A518HQZ3_9BACT</name>
<dbReference type="RefSeq" id="WP_197456041.1">
    <property type="nucleotide sequence ID" value="NZ_CP037423.1"/>
</dbReference>
<dbReference type="EMBL" id="CP037423">
    <property type="protein sequence ID" value="QDV43259.1"/>
    <property type="molecule type" value="Genomic_DNA"/>
</dbReference>
<keyword evidence="2" id="KW-1185">Reference proteome</keyword>
<evidence type="ECO:0000313" key="1">
    <source>
        <dbReference type="EMBL" id="QDV43259.1"/>
    </source>
</evidence>
<gene>
    <name evidence="1" type="ORF">Enr13x_31140</name>
</gene>
<accession>A0A518HQZ3</accession>
<sequence length="50" mass="5234">MKSVLLSGSNTRDDHGNLYLVGGCKTADGARHLPLCLRVGLLIPDGENGV</sequence>
<dbReference type="Proteomes" id="UP000319004">
    <property type="component" value="Chromosome"/>
</dbReference>
<protein>
    <submittedName>
        <fullName evidence="1">Uncharacterized protein</fullName>
    </submittedName>
</protein>